<keyword evidence="2" id="KW-1185">Reference proteome</keyword>
<dbReference type="EMBL" id="CP017258">
    <property type="protein sequence ID" value="AQW87897.1"/>
    <property type="molecule type" value="Genomic_DNA"/>
</dbReference>
<evidence type="ECO:0000313" key="1">
    <source>
        <dbReference type="EMBL" id="AQW87897.1"/>
    </source>
</evidence>
<dbReference type="Proteomes" id="UP000190868">
    <property type="component" value="Chromosome"/>
</dbReference>
<dbReference type="AlphaFoldDB" id="A0A1S6U8Y2"/>
<accession>A0A1S6U8Y2</accession>
<sequence>MDFIEVGIISEVKDDRARVSIGSMVTDFLPVIQMANEFACGFVPTRVGEQVVVLPIRGSLNAGVVLRSIYQTAHEAPGVDTKEQLFVFEDGIKMSYNTASSTLTISSPKQINIKCVNVDLNAKNINATAQNTTLKSHSISFTGDMRLNGNLNVSGNITDIKGDLTGHSHSDSDGGTSLPR</sequence>
<evidence type="ECO:0000313" key="2">
    <source>
        <dbReference type="Proteomes" id="UP000190868"/>
    </source>
</evidence>
<dbReference type="NCBIfam" id="TIGR01644">
    <property type="entry name" value="phage_P2_V"/>
    <property type="match status" value="1"/>
</dbReference>
<dbReference type="RefSeq" id="WP_226995973.1">
    <property type="nucleotide sequence ID" value="NZ_CP017258.1"/>
</dbReference>
<dbReference type="InterPro" id="IPR013046">
    <property type="entry name" value="GpV/Gp45"/>
</dbReference>
<name>A0A1S6U8Y2_9BACT</name>
<dbReference type="Gene3D" id="6.20.150.10">
    <property type="match status" value="1"/>
</dbReference>
<gene>
    <name evidence="1" type="ORF">CPIN18021_1098</name>
</gene>
<organism evidence="1 2">
    <name type="scientific">Campylobacter pinnipediorum subsp. caledonicus</name>
    <dbReference type="NCBI Taxonomy" id="1874362"/>
    <lineage>
        <taxon>Bacteria</taxon>
        <taxon>Pseudomonadati</taxon>
        <taxon>Campylobacterota</taxon>
        <taxon>Epsilonproteobacteria</taxon>
        <taxon>Campylobacterales</taxon>
        <taxon>Campylobacteraceae</taxon>
        <taxon>Campylobacter</taxon>
    </lineage>
</organism>
<protein>
    <submittedName>
        <fullName evidence="1">Phage baseplate assembly protein V</fullName>
    </submittedName>
</protein>
<dbReference type="Gene3D" id="2.40.50.230">
    <property type="entry name" value="Gp5 N-terminal domain"/>
    <property type="match status" value="1"/>
</dbReference>
<dbReference type="InterPro" id="IPR037026">
    <property type="entry name" value="Vgr_OB-fold_dom_sf"/>
</dbReference>
<reference evidence="2" key="1">
    <citation type="submission" date="2016-09" db="EMBL/GenBank/DDBJ databases">
        <title>Comparative genomics of the Campylobacter concisus group.</title>
        <authorList>
            <person name="Miller W.G."/>
            <person name="Yee E."/>
            <person name="Chapman M.H."/>
            <person name="Huynh S."/>
            <person name="Bono J.L."/>
            <person name="On S.L.W."/>
            <person name="StLeger J."/>
            <person name="Foster G."/>
            <person name="Parker C.T."/>
        </authorList>
    </citation>
    <scope>NUCLEOTIDE SEQUENCE [LARGE SCALE GENOMIC DNA]</scope>
    <source>
        <strain evidence="2">RM18021</strain>
    </source>
</reference>
<proteinExistence type="predicted"/>